<feature type="region of interest" description="Disordered" evidence="1">
    <location>
        <begin position="1"/>
        <end position="21"/>
    </location>
</feature>
<gene>
    <name evidence="3" type="ORF">POVWA1_032890</name>
    <name evidence="4" type="ORF">POVWA2_032510</name>
</gene>
<dbReference type="InterPro" id="IPR007717">
    <property type="entry name" value="NPL4_C"/>
</dbReference>
<dbReference type="CDD" id="cd08061">
    <property type="entry name" value="MPN_NPL4"/>
    <property type="match status" value="1"/>
</dbReference>
<feature type="region of interest" description="Disordered" evidence="1">
    <location>
        <begin position="98"/>
        <end position="182"/>
    </location>
</feature>
<dbReference type="InterPro" id="IPR007716">
    <property type="entry name" value="NPL4_Zn-bd_put"/>
</dbReference>
<dbReference type="Gene3D" id="3.10.20.90">
    <property type="entry name" value="Phosphatidylinositol 3-kinase Catalytic Subunit, Chain A, domain 1"/>
    <property type="match status" value="1"/>
</dbReference>
<keyword evidence="6" id="KW-1185">Reference proteome</keyword>
<feature type="compositionally biased region" description="Basic and acidic residues" evidence="1">
    <location>
        <begin position="146"/>
        <end position="167"/>
    </location>
</feature>
<dbReference type="EMBL" id="FLRD01000097">
    <property type="protein sequence ID" value="SBT36542.1"/>
    <property type="molecule type" value="Genomic_DNA"/>
</dbReference>
<dbReference type="PANTHER" id="PTHR12710:SF0">
    <property type="entry name" value="NUCLEAR PROTEIN LOCALIZATION PROTEIN 4 HOMOLOG"/>
    <property type="match status" value="1"/>
</dbReference>
<dbReference type="InterPro" id="IPR000626">
    <property type="entry name" value="Ubiquitin-like_dom"/>
</dbReference>
<dbReference type="Proteomes" id="UP000078550">
    <property type="component" value="Unassembled WGS sequence"/>
</dbReference>
<dbReference type="EMBL" id="FLRE01000127">
    <property type="protein sequence ID" value="SBT36937.1"/>
    <property type="molecule type" value="Genomic_DNA"/>
</dbReference>
<proteinExistence type="predicted"/>
<reference evidence="4" key="1">
    <citation type="submission" date="2016-05" db="EMBL/GenBank/DDBJ databases">
        <authorList>
            <person name="Lavstsen T."/>
            <person name="Jespersen J.S."/>
        </authorList>
    </citation>
    <scope>NUCLEOTIDE SEQUENCE [LARGE SCALE GENOMIC DNA]</scope>
</reference>
<dbReference type="InterPro" id="IPR016563">
    <property type="entry name" value="Npl4"/>
</dbReference>
<dbReference type="PROSITE" id="PS50053">
    <property type="entry name" value="UBIQUITIN_2"/>
    <property type="match status" value="1"/>
</dbReference>
<dbReference type="GO" id="GO:0031625">
    <property type="term" value="F:ubiquitin protein ligase binding"/>
    <property type="evidence" value="ECO:0007669"/>
    <property type="project" value="TreeGrafter"/>
</dbReference>
<sequence length="539" mass="62509">MTNEKGGEKRGKRGQTWANEGKRGQTRIGLYRIEIGKCKKLLDLKKKIEELLNVPVEKQQLFLLEKPNEMLVDTSRSLTEYNIQNGSMLQMKSEIKPCANRNKNSSNSSITKKNEQSDMLTKQGETPGKKPIKGEVTSYDKCNANNDKETNKTGEDLKSGKYEKEEIYQGSSDKNSKTKRENEPNFKSFDYFLKLRGYNITDLPLSLTYKSIYLTKGQFIKIPLSITLKHQEYRHVDHLEIMNIEEIKNFVHYWCHNNNMFEQRVGWMYGYYKEDTHYNLGIRAVCECIYEPPQVNENNKVKLLPDDFIHSVDIIAERLGLERIGWIFTHLPRKEYITSDEVVHIAKLQLENIKKNTHYTNYSVSNFITCTISPDPMLSNEPVTNAFMVSDLGMALMRDNLIKDYQTDPSHIQLRNPNKNELLPLILECGKETNKFDTDWFIVRINDSAPKISRSIFKNFHFPRENRTNTQTAFDVKEYFSSNKLDRGPNGNFRCSDFHLILFVSKVLDIETALALCDATLNKKQIDPIVEEMLTSVNV</sequence>
<accession>A0A1A8YYZ7</accession>
<dbReference type="PIRSF" id="PIRSF010052">
    <property type="entry name" value="Polyub_prc_Npl4"/>
    <property type="match status" value="1"/>
</dbReference>
<feature type="compositionally biased region" description="Low complexity" evidence="1">
    <location>
        <begin position="102"/>
        <end position="111"/>
    </location>
</feature>
<reference evidence="5" key="3">
    <citation type="submission" date="2016-05" db="EMBL/GenBank/DDBJ databases">
        <authorList>
            <person name="Naeem Raeece"/>
        </authorList>
    </citation>
    <scope>NUCLEOTIDE SEQUENCE [LARGE SCALE GENOMIC DNA]</scope>
</reference>
<evidence type="ECO:0000313" key="5">
    <source>
        <dbReference type="Proteomes" id="UP000078550"/>
    </source>
</evidence>
<dbReference type="Pfam" id="PF11543">
    <property type="entry name" value="UN_NPL4"/>
    <property type="match status" value="1"/>
</dbReference>
<dbReference type="GO" id="GO:0005634">
    <property type="term" value="C:nucleus"/>
    <property type="evidence" value="ECO:0007669"/>
    <property type="project" value="TreeGrafter"/>
</dbReference>
<reference evidence="6" key="2">
    <citation type="submission" date="2016-05" db="EMBL/GenBank/DDBJ databases">
        <authorList>
            <person name="Naeem R."/>
        </authorList>
    </citation>
    <scope>NUCLEOTIDE SEQUENCE [LARGE SCALE GENOMIC DNA]</scope>
</reference>
<dbReference type="InterPro" id="IPR024682">
    <property type="entry name" value="Npl4_Ub-like_dom"/>
</dbReference>
<evidence type="ECO:0000259" key="2">
    <source>
        <dbReference type="PROSITE" id="PS50053"/>
    </source>
</evidence>
<dbReference type="PANTHER" id="PTHR12710">
    <property type="entry name" value="NUCLEAR PROTEIN LOCALIZATION 4"/>
    <property type="match status" value="1"/>
</dbReference>
<evidence type="ECO:0000313" key="4">
    <source>
        <dbReference type="EMBL" id="SBT36937.1"/>
    </source>
</evidence>
<dbReference type="AlphaFoldDB" id="A0A1A8YYZ7"/>
<dbReference type="SUPFAM" id="SSF54236">
    <property type="entry name" value="Ubiquitin-like"/>
    <property type="match status" value="1"/>
</dbReference>
<protein>
    <submittedName>
        <fullName evidence="4">Nuclear protein localization protein 4, putative (NPL4)</fullName>
    </submittedName>
</protein>
<dbReference type="Pfam" id="PF05021">
    <property type="entry name" value="NPL4"/>
    <property type="match status" value="1"/>
</dbReference>
<name>A0A1A8YYZ7_PLAOA</name>
<evidence type="ECO:0000313" key="3">
    <source>
        <dbReference type="EMBL" id="SBT36542.1"/>
    </source>
</evidence>
<dbReference type="GO" id="GO:0043130">
    <property type="term" value="F:ubiquitin binding"/>
    <property type="evidence" value="ECO:0007669"/>
    <property type="project" value="TreeGrafter"/>
</dbReference>
<organism evidence="4 5">
    <name type="scientific">Plasmodium ovale wallikeri</name>
    <dbReference type="NCBI Taxonomy" id="864142"/>
    <lineage>
        <taxon>Eukaryota</taxon>
        <taxon>Sar</taxon>
        <taxon>Alveolata</taxon>
        <taxon>Apicomplexa</taxon>
        <taxon>Aconoidasida</taxon>
        <taxon>Haemosporida</taxon>
        <taxon>Plasmodiidae</taxon>
        <taxon>Plasmodium</taxon>
        <taxon>Plasmodium (Plasmodium)</taxon>
    </lineage>
</organism>
<dbReference type="InterPro" id="IPR029071">
    <property type="entry name" value="Ubiquitin-like_domsf"/>
</dbReference>
<feature type="domain" description="Ubiquitin-like" evidence="2">
    <location>
        <begin position="33"/>
        <end position="91"/>
    </location>
</feature>
<evidence type="ECO:0000313" key="6">
    <source>
        <dbReference type="Proteomes" id="UP000078555"/>
    </source>
</evidence>
<dbReference type="Pfam" id="PF05020">
    <property type="entry name" value="zf-NPL4"/>
    <property type="match status" value="1"/>
</dbReference>
<dbReference type="Gene3D" id="3.40.140.10">
    <property type="entry name" value="Cytidine Deaminase, domain 2"/>
    <property type="match status" value="1"/>
</dbReference>
<dbReference type="Proteomes" id="UP000078555">
    <property type="component" value="Unassembled WGS sequence"/>
</dbReference>
<evidence type="ECO:0000256" key="1">
    <source>
        <dbReference type="SAM" id="MobiDB-lite"/>
    </source>
</evidence>
<dbReference type="GO" id="GO:0006511">
    <property type="term" value="P:ubiquitin-dependent protein catabolic process"/>
    <property type="evidence" value="ECO:0007669"/>
    <property type="project" value="InterPro"/>
</dbReference>